<comment type="caution">
    <text evidence="1">The sequence shown here is derived from an EMBL/GenBank/DDBJ whole genome shotgun (WGS) entry which is preliminary data.</text>
</comment>
<dbReference type="Proteomes" id="UP001146793">
    <property type="component" value="Unassembled WGS sequence"/>
</dbReference>
<reference evidence="1" key="1">
    <citation type="submission" date="2022-08" db="EMBL/GenBank/DDBJ databases">
        <title>Novel sulphate-reducing endosymbionts in the free-living metamonad Anaeramoeba.</title>
        <authorList>
            <person name="Jerlstrom-Hultqvist J."/>
            <person name="Cepicka I."/>
            <person name="Gallot-Lavallee L."/>
            <person name="Salas-Leiva D."/>
            <person name="Curtis B.A."/>
            <person name="Zahonova K."/>
            <person name="Pipaliya S."/>
            <person name="Dacks J."/>
            <person name="Roger A.J."/>
        </authorList>
    </citation>
    <scope>NUCLEOTIDE SEQUENCE</scope>
    <source>
        <strain evidence="1">Busselton2</strain>
    </source>
</reference>
<gene>
    <name evidence="1" type="ORF">M0812_27149</name>
</gene>
<protein>
    <submittedName>
        <fullName evidence="1">Uncharacterized protein</fullName>
    </submittedName>
</protein>
<organism evidence="1 2">
    <name type="scientific">Anaeramoeba flamelloides</name>
    <dbReference type="NCBI Taxonomy" id="1746091"/>
    <lineage>
        <taxon>Eukaryota</taxon>
        <taxon>Metamonada</taxon>
        <taxon>Anaeramoebidae</taxon>
        <taxon>Anaeramoeba</taxon>
    </lineage>
</organism>
<evidence type="ECO:0000313" key="2">
    <source>
        <dbReference type="Proteomes" id="UP001146793"/>
    </source>
</evidence>
<dbReference type="EMBL" id="JANTQA010000070">
    <property type="protein sequence ID" value="KAJ3424725.1"/>
    <property type="molecule type" value="Genomic_DNA"/>
</dbReference>
<name>A0AAV7Y7Y1_9EUKA</name>
<dbReference type="AlphaFoldDB" id="A0AAV7Y7Y1"/>
<sequence>MSEQTIKKLICSQKLNKSFFEKIETICSRLLDLEPDEIHFDDFGNLISLCTTFFQQQKQKQNQNKNQQQWKRQRQRHRHNLFKQITLILIKYLEVKVLSKVLEQEKIEILFQADKTTQNFSFYLFQILCLLTESLIFSTEILQVLAKQNVPSKTLSLLFLFEKAIKEKKNGLLSLLGK</sequence>
<proteinExistence type="predicted"/>
<evidence type="ECO:0000313" key="1">
    <source>
        <dbReference type="EMBL" id="KAJ3424725.1"/>
    </source>
</evidence>
<accession>A0AAV7Y7Y1</accession>